<evidence type="ECO:0000313" key="3">
    <source>
        <dbReference type="Proteomes" id="UP001321760"/>
    </source>
</evidence>
<feature type="region of interest" description="Disordered" evidence="1">
    <location>
        <begin position="314"/>
        <end position="346"/>
    </location>
</feature>
<gene>
    <name evidence="2" type="ORF">QBC34DRAFT_413411</name>
</gene>
<keyword evidence="3" id="KW-1185">Reference proteome</keyword>
<reference evidence="2" key="2">
    <citation type="submission" date="2023-05" db="EMBL/GenBank/DDBJ databases">
        <authorList>
            <consortium name="Lawrence Berkeley National Laboratory"/>
            <person name="Steindorff A."/>
            <person name="Hensen N."/>
            <person name="Bonometti L."/>
            <person name="Westerberg I."/>
            <person name="Brannstrom I.O."/>
            <person name="Guillou S."/>
            <person name="Cros-Aarteil S."/>
            <person name="Calhoun S."/>
            <person name="Haridas S."/>
            <person name="Kuo A."/>
            <person name="Mondo S."/>
            <person name="Pangilinan J."/>
            <person name="Riley R."/>
            <person name="Labutti K."/>
            <person name="Andreopoulos B."/>
            <person name="Lipzen A."/>
            <person name="Chen C."/>
            <person name="Yanf M."/>
            <person name="Daum C."/>
            <person name="Ng V."/>
            <person name="Clum A."/>
            <person name="Ohm R."/>
            <person name="Martin F."/>
            <person name="Silar P."/>
            <person name="Natvig D."/>
            <person name="Lalanne C."/>
            <person name="Gautier V."/>
            <person name="Ament-Velasquez S.L."/>
            <person name="Kruys A."/>
            <person name="Hutchinson M.I."/>
            <person name="Powell A.J."/>
            <person name="Barry K."/>
            <person name="Miller A.N."/>
            <person name="Grigoriev I.V."/>
            <person name="Debuchy R."/>
            <person name="Gladieux P."/>
            <person name="Thoren M.H."/>
            <person name="Johannesson H."/>
        </authorList>
    </citation>
    <scope>NUCLEOTIDE SEQUENCE</scope>
    <source>
        <strain evidence="2">PSN243</strain>
    </source>
</reference>
<name>A0AAV9GE24_9PEZI</name>
<feature type="compositionally biased region" description="Acidic residues" evidence="1">
    <location>
        <begin position="319"/>
        <end position="335"/>
    </location>
</feature>
<protein>
    <submittedName>
        <fullName evidence="2">Uncharacterized protein</fullName>
    </submittedName>
</protein>
<sequence length="378" mass="41705">MDASSKAAITGGKPIKAPPASLSRVDPALSRPGAGLVATDTRRTASSRGLLSTPTLERRALPSPASAMPSTRNAGRIPPALHKSYTTPQYEIRTAEPKVRSRALSYESGPSQEDSRTPYDHLRAWDRMRAAGARPATRARFEPPPTATPSSDRPTISSSGRTRDTNTSISSVSSGRKLGSDRLRVTNTISEDCSNEKGLEKRRLLALKGTRTLKKKELVAGEGSDTTGYGAARDVPSRSPLTQGEYRGPRGSRGPSSAEDLVGLAKSDDELGEFEDDSDLLWDSNFVIERIRAKEREIREREKEYRRKIDAGVMYHSELDDDDDEEEEEEEEEEAPPYPTHFKVKEARSYGPEDVKYAPAPYYSQYGNTEYYRAPAAY</sequence>
<feature type="compositionally biased region" description="Basic and acidic residues" evidence="1">
    <location>
        <begin position="113"/>
        <end position="129"/>
    </location>
</feature>
<feature type="region of interest" description="Disordered" evidence="1">
    <location>
        <begin position="216"/>
        <end position="260"/>
    </location>
</feature>
<dbReference type="Proteomes" id="UP001321760">
    <property type="component" value="Unassembled WGS sequence"/>
</dbReference>
<dbReference type="AlphaFoldDB" id="A0AAV9GE24"/>
<dbReference type="EMBL" id="MU865966">
    <property type="protein sequence ID" value="KAK4445386.1"/>
    <property type="molecule type" value="Genomic_DNA"/>
</dbReference>
<organism evidence="2 3">
    <name type="scientific">Podospora aff. communis PSN243</name>
    <dbReference type="NCBI Taxonomy" id="3040156"/>
    <lineage>
        <taxon>Eukaryota</taxon>
        <taxon>Fungi</taxon>
        <taxon>Dikarya</taxon>
        <taxon>Ascomycota</taxon>
        <taxon>Pezizomycotina</taxon>
        <taxon>Sordariomycetes</taxon>
        <taxon>Sordariomycetidae</taxon>
        <taxon>Sordariales</taxon>
        <taxon>Podosporaceae</taxon>
        <taxon>Podospora</taxon>
    </lineage>
</organism>
<evidence type="ECO:0000256" key="1">
    <source>
        <dbReference type="SAM" id="MobiDB-lite"/>
    </source>
</evidence>
<feature type="compositionally biased region" description="Polar residues" evidence="1">
    <location>
        <begin position="148"/>
        <end position="174"/>
    </location>
</feature>
<comment type="caution">
    <text evidence="2">The sequence shown here is derived from an EMBL/GenBank/DDBJ whole genome shotgun (WGS) entry which is preliminary data.</text>
</comment>
<evidence type="ECO:0000313" key="2">
    <source>
        <dbReference type="EMBL" id="KAK4445386.1"/>
    </source>
</evidence>
<feature type="region of interest" description="Disordered" evidence="1">
    <location>
        <begin position="1"/>
        <end position="200"/>
    </location>
</feature>
<reference evidence="2" key="1">
    <citation type="journal article" date="2023" name="Mol. Phylogenet. Evol.">
        <title>Genome-scale phylogeny and comparative genomics of the fungal order Sordariales.</title>
        <authorList>
            <person name="Hensen N."/>
            <person name="Bonometti L."/>
            <person name="Westerberg I."/>
            <person name="Brannstrom I.O."/>
            <person name="Guillou S."/>
            <person name="Cros-Aarteil S."/>
            <person name="Calhoun S."/>
            <person name="Haridas S."/>
            <person name="Kuo A."/>
            <person name="Mondo S."/>
            <person name="Pangilinan J."/>
            <person name="Riley R."/>
            <person name="LaButti K."/>
            <person name="Andreopoulos B."/>
            <person name="Lipzen A."/>
            <person name="Chen C."/>
            <person name="Yan M."/>
            <person name="Daum C."/>
            <person name="Ng V."/>
            <person name="Clum A."/>
            <person name="Steindorff A."/>
            <person name="Ohm R.A."/>
            <person name="Martin F."/>
            <person name="Silar P."/>
            <person name="Natvig D.O."/>
            <person name="Lalanne C."/>
            <person name="Gautier V."/>
            <person name="Ament-Velasquez S.L."/>
            <person name="Kruys A."/>
            <person name="Hutchinson M.I."/>
            <person name="Powell A.J."/>
            <person name="Barry K."/>
            <person name="Miller A.N."/>
            <person name="Grigoriev I.V."/>
            <person name="Debuchy R."/>
            <person name="Gladieux P."/>
            <person name="Hiltunen Thoren M."/>
            <person name="Johannesson H."/>
        </authorList>
    </citation>
    <scope>NUCLEOTIDE SEQUENCE</scope>
    <source>
        <strain evidence="2">PSN243</strain>
    </source>
</reference>
<accession>A0AAV9GE24</accession>
<proteinExistence type="predicted"/>
<feature type="compositionally biased region" description="Polar residues" evidence="1">
    <location>
        <begin position="44"/>
        <end position="55"/>
    </location>
</feature>